<dbReference type="NCBIfam" id="NF004127">
    <property type="entry name" value="PRK05617.1"/>
    <property type="match status" value="1"/>
</dbReference>
<protein>
    <recommendedName>
        <fullName evidence="2">3-hydroxyisobutyryl-CoA hydrolase</fullName>
        <ecNumber evidence="2">3.1.2.4</ecNumber>
    </recommendedName>
</protein>
<accession>A0A6T9Y125</accession>
<dbReference type="InterPro" id="IPR045004">
    <property type="entry name" value="ECH_dom"/>
</dbReference>
<sequence length="381" mass="41394">MEKVNMTDAESVVIVDELKTSNGDFTIGRLTLNKPKALNALDLAMAEIMLKALQQWQTRSDVVAVVIDAAGDKAFCAGGDIVSMYKSMVEAQGQIPSFLETFFETEYTLDYTIHNYSKPIVVWGSGIVMGGGMGLLCGASHRVVTETSRLAMPEITIGLYPDVGGSYFLPRLPGKSGLFLGLTGGQMNGADARFVGLADALVASSEKETLIQKLSNYSWDEIESNRLNDSVTSILESLKAPDSAPSSNVEPNMALINDLCAAGNVTDVVNSILGADMSQDKWLSRAQSTLAKGSPITMHLVYEQCKRGADMTLADCFRMEANMSCRCGESGEFQEGVRALLIDKDMSPKWKYESVEDVPQDVVEHFFTSPWPEDKHPLSGL</sequence>
<name>A0A6T9Y125_ALTMA</name>
<dbReference type="EMBL" id="LR812090">
    <property type="protein sequence ID" value="CAB9493974.1"/>
    <property type="molecule type" value="Genomic_DNA"/>
</dbReference>
<dbReference type="PANTHER" id="PTHR43176">
    <property type="entry name" value="3-HYDROXYISOBUTYRYL-COA HYDROLASE-RELATED"/>
    <property type="match status" value="1"/>
</dbReference>
<dbReference type="Pfam" id="PF16113">
    <property type="entry name" value="ECH_2"/>
    <property type="match status" value="1"/>
</dbReference>
<dbReference type="InterPro" id="IPR029045">
    <property type="entry name" value="ClpP/crotonase-like_dom_sf"/>
</dbReference>
<organism evidence="5 6">
    <name type="scientific">Alteromonas macleodii</name>
    <name type="common">Pseudoalteromonas macleodii</name>
    <dbReference type="NCBI Taxonomy" id="28108"/>
    <lineage>
        <taxon>Bacteria</taxon>
        <taxon>Pseudomonadati</taxon>
        <taxon>Pseudomonadota</taxon>
        <taxon>Gammaproteobacteria</taxon>
        <taxon>Alteromonadales</taxon>
        <taxon>Alteromonadaceae</taxon>
        <taxon>Alteromonas/Salinimonas group</taxon>
        <taxon>Alteromonas</taxon>
    </lineage>
</organism>
<dbReference type="PANTHER" id="PTHR43176:SF3">
    <property type="entry name" value="3-HYDROXYISOBUTYRYL-COA HYDROLASE, MITOCHONDRIAL"/>
    <property type="match status" value="1"/>
</dbReference>
<dbReference type="GO" id="GO:0006574">
    <property type="term" value="P:L-valine catabolic process"/>
    <property type="evidence" value="ECO:0007669"/>
    <property type="project" value="TreeGrafter"/>
</dbReference>
<comment type="catalytic activity">
    <reaction evidence="1">
        <text>3-hydroxy-2-methylpropanoyl-CoA + H2O = 3-hydroxy-2-methylpropanoate + CoA + H(+)</text>
        <dbReference type="Rhea" id="RHEA:20888"/>
        <dbReference type="ChEBI" id="CHEBI:11805"/>
        <dbReference type="ChEBI" id="CHEBI:15377"/>
        <dbReference type="ChEBI" id="CHEBI:15378"/>
        <dbReference type="ChEBI" id="CHEBI:57287"/>
        <dbReference type="ChEBI" id="CHEBI:57340"/>
        <dbReference type="EC" id="3.1.2.4"/>
    </reaction>
</comment>
<feature type="domain" description="Enoyl-CoA hydratase/isomerase" evidence="4">
    <location>
        <begin position="27"/>
        <end position="367"/>
    </location>
</feature>
<dbReference type="GO" id="GO:0003860">
    <property type="term" value="F:3-hydroxyisobutyryl-CoA hydrolase activity"/>
    <property type="evidence" value="ECO:0007669"/>
    <property type="project" value="UniProtKB-EC"/>
</dbReference>
<evidence type="ECO:0000313" key="6">
    <source>
        <dbReference type="Proteomes" id="UP000509458"/>
    </source>
</evidence>
<evidence type="ECO:0000256" key="1">
    <source>
        <dbReference type="ARBA" id="ARBA00001709"/>
    </source>
</evidence>
<proteinExistence type="predicted"/>
<dbReference type="Proteomes" id="UP000509458">
    <property type="component" value="Chromosome"/>
</dbReference>
<dbReference type="Gene3D" id="3.90.226.10">
    <property type="entry name" value="2-enoyl-CoA Hydratase, Chain A, domain 1"/>
    <property type="match status" value="1"/>
</dbReference>
<dbReference type="AlphaFoldDB" id="A0A6T9Y125"/>
<gene>
    <name evidence="5" type="ORF">ALFOR1_30909</name>
</gene>
<evidence type="ECO:0000256" key="3">
    <source>
        <dbReference type="ARBA" id="ARBA00022801"/>
    </source>
</evidence>
<evidence type="ECO:0000313" key="5">
    <source>
        <dbReference type="EMBL" id="CAB9493974.1"/>
    </source>
</evidence>
<dbReference type="EC" id="3.1.2.4" evidence="2"/>
<dbReference type="GO" id="GO:0005829">
    <property type="term" value="C:cytosol"/>
    <property type="evidence" value="ECO:0007669"/>
    <property type="project" value="TreeGrafter"/>
</dbReference>
<dbReference type="SUPFAM" id="SSF52096">
    <property type="entry name" value="ClpP/crotonase"/>
    <property type="match status" value="1"/>
</dbReference>
<evidence type="ECO:0000259" key="4">
    <source>
        <dbReference type="Pfam" id="PF16113"/>
    </source>
</evidence>
<dbReference type="InterPro" id="IPR032259">
    <property type="entry name" value="HIBYL-CoA-H"/>
</dbReference>
<dbReference type="CDD" id="cd06558">
    <property type="entry name" value="crotonase-like"/>
    <property type="match status" value="1"/>
</dbReference>
<reference evidence="5 6" key="1">
    <citation type="submission" date="2020-06" db="EMBL/GenBank/DDBJ databases">
        <authorList>
            <person name="Duchaud E."/>
        </authorList>
    </citation>
    <scope>NUCLEOTIDE SEQUENCE [LARGE SCALE GENOMIC DNA]</scope>
    <source>
        <strain evidence="5">Alteromonas fortis</strain>
    </source>
</reference>
<keyword evidence="3" id="KW-0378">Hydrolase</keyword>
<evidence type="ECO:0000256" key="2">
    <source>
        <dbReference type="ARBA" id="ARBA00011915"/>
    </source>
</evidence>